<organism evidence="1 2">
    <name type="scientific">Shimia aestuarii</name>
    <dbReference type="NCBI Taxonomy" id="254406"/>
    <lineage>
        <taxon>Bacteria</taxon>
        <taxon>Pseudomonadati</taxon>
        <taxon>Pseudomonadota</taxon>
        <taxon>Alphaproteobacteria</taxon>
        <taxon>Rhodobacterales</taxon>
        <taxon>Roseobacteraceae</taxon>
    </lineage>
</organism>
<dbReference type="STRING" id="254406.SAMN04488042_103178"/>
<dbReference type="EMBL" id="FOTQ01000003">
    <property type="protein sequence ID" value="SFM05003.1"/>
    <property type="molecule type" value="Genomic_DNA"/>
</dbReference>
<dbReference type="SUPFAM" id="SSF53850">
    <property type="entry name" value="Periplasmic binding protein-like II"/>
    <property type="match status" value="1"/>
</dbReference>
<reference evidence="1 2" key="1">
    <citation type="submission" date="2016-10" db="EMBL/GenBank/DDBJ databases">
        <authorList>
            <person name="de Groot N.N."/>
        </authorList>
    </citation>
    <scope>NUCLEOTIDE SEQUENCE [LARGE SCALE GENOMIC DNA]</scope>
    <source>
        <strain evidence="1 2">DSM 15283</strain>
    </source>
</reference>
<sequence length="230" mass="23960">MPSELRIFVPVAIRAIMNNLVPRLETATGASVTQLVDLNPAIPERISAGEAYDIGLTNPPYAKGLIETGNAEAASHRAFGRVPLAIGRKEETAGSITKDVETIRGLFHEADSIAYTGAGTSGRTYLDVIGRLDLSTALLPKSLAMGGGEPVASVAAGQVELAVAPLTTVISTPGVVPAAILPEELGTHIDMSIFLSRTSRASAASALEFLTARELDDELAAAGVLRFELD</sequence>
<dbReference type="RefSeq" id="WP_093093675.1">
    <property type="nucleotide sequence ID" value="NZ_FOTQ01000003.1"/>
</dbReference>
<keyword evidence="2" id="KW-1185">Reference proteome</keyword>
<gene>
    <name evidence="1" type="ORF">SAMN04488042_103178</name>
</gene>
<accession>A0A1I4MPK9</accession>
<dbReference type="Pfam" id="PF13531">
    <property type="entry name" value="SBP_bac_11"/>
    <property type="match status" value="1"/>
</dbReference>
<dbReference type="AlphaFoldDB" id="A0A1I4MPK9"/>
<dbReference type="OrthoDB" id="7261414at2"/>
<proteinExistence type="predicted"/>
<evidence type="ECO:0000313" key="1">
    <source>
        <dbReference type="EMBL" id="SFM05003.1"/>
    </source>
</evidence>
<dbReference type="Gene3D" id="3.40.190.10">
    <property type="entry name" value="Periplasmic binding protein-like II"/>
    <property type="match status" value="2"/>
</dbReference>
<name>A0A1I4MPK9_9RHOB</name>
<protein>
    <submittedName>
        <fullName evidence="1">Extracellular solute-binding protein</fullName>
    </submittedName>
</protein>
<dbReference type="Proteomes" id="UP000199144">
    <property type="component" value="Unassembled WGS sequence"/>
</dbReference>
<evidence type="ECO:0000313" key="2">
    <source>
        <dbReference type="Proteomes" id="UP000199144"/>
    </source>
</evidence>